<dbReference type="InterPro" id="IPR052174">
    <property type="entry name" value="Flavoredoxin"/>
</dbReference>
<sequence length="198" mass="22711">MKQVFETTKCYLGYPVFILGYKDEDYGYNITTSSSSYSLSDMMVIGLFKGNNATKQIKKYGQFTVNVPTENLMLQIEQAGFHSSRDKLSLTKLDYTIANEIDAPLLTQCPISIECAVTNIQTHENYVNITARIVKRWVDDSLLDAKGRFNSRAFHPIEYMGDGKERVYRYLDDTRSDKLGHFMKQGKEVVRVENSRTL</sequence>
<dbReference type="SMART" id="SM00903">
    <property type="entry name" value="Flavin_Reduct"/>
    <property type="match status" value="1"/>
</dbReference>
<evidence type="ECO:0000259" key="4">
    <source>
        <dbReference type="SMART" id="SM00903"/>
    </source>
</evidence>
<evidence type="ECO:0000313" key="5">
    <source>
        <dbReference type="EMBL" id="MFC5630754.1"/>
    </source>
</evidence>
<dbReference type="EC" id="1.5.1.-" evidence="5"/>
<proteinExistence type="inferred from homology"/>
<keyword evidence="2" id="KW-0285">Flavoprotein</keyword>
<dbReference type="Pfam" id="PF01613">
    <property type="entry name" value="Flavin_Reduct"/>
    <property type="match status" value="1"/>
</dbReference>
<dbReference type="Proteomes" id="UP001596110">
    <property type="component" value="Unassembled WGS sequence"/>
</dbReference>
<dbReference type="PANTHER" id="PTHR43567">
    <property type="entry name" value="FLAVOREDOXIN-RELATED-RELATED"/>
    <property type="match status" value="1"/>
</dbReference>
<reference evidence="6" key="1">
    <citation type="journal article" date="2019" name="Int. J. Syst. Evol. Microbiol.">
        <title>The Global Catalogue of Microorganisms (GCM) 10K type strain sequencing project: providing services to taxonomists for standard genome sequencing and annotation.</title>
        <authorList>
            <consortium name="The Broad Institute Genomics Platform"/>
            <consortium name="The Broad Institute Genome Sequencing Center for Infectious Disease"/>
            <person name="Wu L."/>
            <person name="Ma J."/>
        </authorList>
    </citation>
    <scope>NUCLEOTIDE SEQUENCE [LARGE SCALE GENOMIC DNA]</scope>
    <source>
        <strain evidence="6">DT43</strain>
    </source>
</reference>
<evidence type="ECO:0000256" key="1">
    <source>
        <dbReference type="ARBA" id="ARBA00001917"/>
    </source>
</evidence>
<dbReference type="SUPFAM" id="SSF50475">
    <property type="entry name" value="FMN-binding split barrel"/>
    <property type="match status" value="1"/>
</dbReference>
<feature type="domain" description="Flavin reductase like" evidence="4">
    <location>
        <begin position="12"/>
        <end position="151"/>
    </location>
</feature>
<comment type="cofactor">
    <cofactor evidence="1">
        <name>FMN</name>
        <dbReference type="ChEBI" id="CHEBI:58210"/>
    </cofactor>
</comment>
<dbReference type="InterPro" id="IPR002563">
    <property type="entry name" value="Flavin_Rdtase-like_dom"/>
</dbReference>
<dbReference type="PANTHER" id="PTHR43567:SF1">
    <property type="entry name" value="FLAVOREDOXIN"/>
    <property type="match status" value="1"/>
</dbReference>
<dbReference type="RefSeq" id="WP_156806128.1">
    <property type="nucleotide sequence ID" value="NZ_JBHSOJ010000015.1"/>
</dbReference>
<accession>A0ABW0UD61</accession>
<evidence type="ECO:0000256" key="2">
    <source>
        <dbReference type="ARBA" id="ARBA00022630"/>
    </source>
</evidence>
<dbReference type="GO" id="GO:0016491">
    <property type="term" value="F:oxidoreductase activity"/>
    <property type="evidence" value="ECO:0007669"/>
    <property type="project" value="UniProtKB-KW"/>
</dbReference>
<dbReference type="EMBL" id="JBHSOJ010000015">
    <property type="protein sequence ID" value="MFC5630754.1"/>
    <property type="molecule type" value="Genomic_DNA"/>
</dbReference>
<organism evidence="5 6">
    <name type="scientific">Streptococcus caledonicus</name>
    <dbReference type="NCBI Taxonomy" id="2614158"/>
    <lineage>
        <taxon>Bacteria</taxon>
        <taxon>Bacillati</taxon>
        <taxon>Bacillota</taxon>
        <taxon>Bacilli</taxon>
        <taxon>Lactobacillales</taxon>
        <taxon>Streptococcaceae</taxon>
        <taxon>Streptococcus</taxon>
    </lineage>
</organism>
<gene>
    <name evidence="5" type="ORF">ACFPQ3_03940</name>
</gene>
<comment type="caution">
    <text evidence="5">The sequence shown here is derived from an EMBL/GenBank/DDBJ whole genome shotgun (WGS) entry which is preliminary data.</text>
</comment>
<name>A0ABW0UD61_9STRE</name>
<dbReference type="Gene3D" id="2.30.110.10">
    <property type="entry name" value="Electron Transport, Fmn-binding Protein, Chain A"/>
    <property type="match status" value="1"/>
</dbReference>
<keyword evidence="5" id="KW-0560">Oxidoreductase</keyword>
<evidence type="ECO:0000313" key="6">
    <source>
        <dbReference type="Proteomes" id="UP001596110"/>
    </source>
</evidence>
<comment type="similarity">
    <text evidence="3">Belongs to the flavoredoxin family.</text>
</comment>
<evidence type="ECO:0000256" key="3">
    <source>
        <dbReference type="ARBA" id="ARBA00038054"/>
    </source>
</evidence>
<keyword evidence="6" id="KW-1185">Reference proteome</keyword>
<protein>
    <submittedName>
        <fullName evidence="5">Flavin reductase family protein</fullName>
        <ecNumber evidence="5">1.5.1.-</ecNumber>
    </submittedName>
</protein>
<dbReference type="InterPro" id="IPR012349">
    <property type="entry name" value="Split_barrel_FMN-bd"/>
</dbReference>